<keyword evidence="2" id="KW-1185">Reference proteome</keyword>
<protein>
    <submittedName>
        <fullName evidence="1">Uncharacterized protein</fullName>
    </submittedName>
</protein>
<gene>
    <name evidence="1" type="ORF">TAV2_LOCUS22473</name>
</gene>
<dbReference type="Proteomes" id="UP000836841">
    <property type="component" value="Unassembled WGS sequence"/>
</dbReference>
<dbReference type="AlphaFoldDB" id="A0AAU9T104"/>
<evidence type="ECO:0000313" key="1">
    <source>
        <dbReference type="EMBL" id="CAH2075773.1"/>
    </source>
</evidence>
<sequence>MACRVTAELSFSMEHLNDEFFMMATAILHFVSNIWPFSVLKFDDLKVSDGLVRKLSLPAQTKQFVFAIRDSESQAVVYILCAQNLSERSAVDAEHLIREVQPDAVVVQVAHGAVDDIQSKEIESGNDIDDPVPTSSFEVLRRCFIHKINKDKYENVAGGLVLREIFGVSLHGHVLAAKRIAEEVGSNFLLIESPFLKCSEDNNSIGEAESRNKFQALALQPSSLFLKMWMVRSLCLYLNLSTPVSEGDSAEFQPRLDYEAPPYAQSIYPLLLDLHNIFVDIPSIARALAHAQKMLHDVNKGEAVDMKLLSEVHTFRIAVEGLRIALNNAGRLNKVGNLRLGEVEFLELDVEEKSHALFAQALRSQTNKFKSIVAIVDASSLAGLRKHWNTDIPSEIKGMLEQLISYCGNDEESSSHNGRKGLLTNKPVVAFGAGATAVLGASSLSKVVPASTFMKVATLKLPASLKLVLSQSQKAIAIALGKIVGPLKVVVPSFASAGAKTTSALKATASTQKIRAVAHSMIASAERTSFSAMRTAFYEIMRKRRVRPIGLLPWATFGLLVHGDGIECAAESLPAAPSIANLGRGIKSLHQASHAVRLEESSRLQKSIESLICIASGSGKIAVHVLGKLLAFGNIPILNIRCTFRDNPKTRAQSTTKKENYRVKVVSCASQKETDLSDAIYLGSFRALAEDGGSRCDA</sequence>
<evidence type="ECO:0000313" key="2">
    <source>
        <dbReference type="Proteomes" id="UP000836841"/>
    </source>
</evidence>
<accession>A0AAU9T104</accession>
<dbReference type="PANTHER" id="PTHR36020:SF1">
    <property type="entry name" value="TRANSMEMBRANE PROTEIN"/>
    <property type="match status" value="1"/>
</dbReference>
<reference evidence="1 2" key="1">
    <citation type="submission" date="2022-03" db="EMBL/GenBank/DDBJ databases">
        <authorList>
            <person name="Nunn A."/>
            <person name="Chopra R."/>
            <person name="Nunn A."/>
            <person name="Contreras Garrido A."/>
        </authorList>
    </citation>
    <scope>NUCLEOTIDE SEQUENCE [LARGE SCALE GENOMIC DNA]</scope>
</reference>
<organism evidence="1 2">
    <name type="scientific">Thlaspi arvense</name>
    <name type="common">Field penny-cress</name>
    <dbReference type="NCBI Taxonomy" id="13288"/>
    <lineage>
        <taxon>Eukaryota</taxon>
        <taxon>Viridiplantae</taxon>
        <taxon>Streptophyta</taxon>
        <taxon>Embryophyta</taxon>
        <taxon>Tracheophyta</taxon>
        <taxon>Spermatophyta</taxon>
        <taxon>Magnoliopsida</taxon>
        <taxon>eudicotyledons</taxon>
        <taxon>Gunneridae</taxon>
        <taxon>Pentapetalae</taxon>
        <taxon>rosids</taxon>
        <taxon>malvids</taxon>
        <taxon>Brassicales</taxon>
        <taxon>Brassicaceae</taxon>
        <taxon>Thlaspideae</taxon>
        <taxon>Thlaspi</taxon>
    </lineage>
</organism>
<name>A0AAU9T104_THLAR</name>
<dbReference type="EMBL" id="CAJVSB020000886">
    <property type="protein sequence ID" value="CAH2075773.1"/>
    <property type="molecule type" value="Genomic_DNA"/>
</dbReference>
<comment type="caution">
    <text evidence="1">The sequence shown here is derived from an EMBL/GenBank/DDBJ whole genome shotgun (WGS) entry which is preliminary data.</text>
</comment>
<dbReference type="PANTHER" id="PTHR36020">
    <property type="entry name" value="TRANSMEMBRANE PROTEIN"/>
    <property type="match status" value="1"/>
</dbReference>
<proteinExistence type="predicted"/>